<comment type="caution">
    <text evidence="2">The sequence shown here is derived from an EMBL/GenBank/DDBJ whole genome shotgun (WGS) entry which is preliminary data.</text>
</comment>
<gene>
    <name evidence="2" type="ORF">JP75_05800</name>
</gene>
<name>A0A087M4W2_9HYPH</name>
<protein>
    <submittedName>
        <fullName evidence="2">Uncharacterized protein</fullName>
    </submittedName>
</protein>
<feature type="region of interest" description="Disordered" evidence="1">
    <location>
        <begin position="1"/>
        <end position="59"/>
    </location>
</feature>
<evidence type="ECO:0000313" key="2">
    <source>
        <dbReference type="EMBL" id="KFL31915.1"/>
    </source>
</evidence>
<keyword evidence="3" id="KW-1185">Reference proteome</keyword>
<dbReference type="EMBL" id="JQGC01000004">
    <property type="protein sequence ID" value="KFL31915.1"/>
    <property type="molecule type" value="Genomic_DNA"/>
</dbReference>
<evidence type="ECO:0000256" key="1">
    <source>
        <dbReference type="SAM" id="MobiDB-lite"/>
    </source>
</evidence>
<dbReference type="AlphaFoldDB" id="A0A087M4W2"/>
<proteinExistence type="predicted"/>
<sequence>MTKPTARPTNTPASRPMTRRGPDGRPHETEEMEQRAAEAEKADAGTPRRAPVTVVGNPD</sequence>
<reference evidence="2 3" key="1">
    <citation type="submission" date="2014-08" db="EMBL/GenBank/DDBJ databases">
        <authorList>
            <person name="Hassan Y.I."/>
            <person name="Lepp D."/>
            <person name="Zhou T."/>
        </authorList>
    </citation>
    <scope>NUCLEOTIDE SEQUENCE [LARGE SCALE GENOMIC DNA]</scope>
    <source>
        <strain evidence="2 3">IFO13584</strain>
    </source>
</reference>
<dbReference type="RefSeq" id="WP_035080423.1">
    <property type="nucleotide sequence ID" value="NZ_JQGC01000004.1"/>
</dbReference>
<dbReference type="Proteomes" id="UP000028981">
    <property type="component" value="Unassembled WGS sequence"/>
</dbReference>
<accession>A0A087M4W2</accession>
<organism evidence="2 3">
    <name type="scientific">Devosia riboflavina</name>
    <dbReference type="NCBI Taxonomy" id="46914"/>
    <lineage>
        <taxon>Bacteria</taxon>
        <taxon>Pseudomonadati</taxon>
        <taxon>Pseudomonadota</taxon>
        <taxon>Alphaproteobacteria</taxon>
        <taxon>Hyphomicrobiales</taxon>
        <taxon>Devosiaceae</taxon>
        <taxon>Devosia</taxon>
    </lineage>
</organism>
<feature type="compositionally biased region" description="Basic and acidic residues" evidence="1">
    <location>
        <begin position="20"/>
        <end position="43"/>
    </location>
</feature>
<evidence type="ECO:0000313" key="3">
    <source>
        <dbReference type="Proteomes" id="UP000028981"/>
    </source>
</evidence>